<feature type="region of interest" description="Disordered" evidence="1">
    <location>
        <begin position="53"/>
        <end position="73"/>
    </location>
</feature>
<dbReference type="AlphaFoldDB" id="A0A1P8KLF3"/>
<organism evidence="2 3">
    <name type="scientific">Poseidonibacter parvus</name>
    <dbReference type="NCBI Taxonomy" id="1850254"/>
    <lineage>
        <taxon>Bacteria</taxon>
        <taxon>Pseudomonadati</taxon>
        <taxon>Campylobacterota</taxon>
        <taxon>Epsilonproteobacteria</taxon>
        <taxon>Campylobacterales</taxon>
        <taxon>Arcobacteraceae</taxon>
        <taxon>Poseidonibacter</taxon>
    </lineage>
</organism>
<dbReference type="RefSeq" id="WP_076085641.1">
    <property type="nucleotide sequence ID" value="NZ_CP019070.1"/>
</dbReference>
<name>A0A1P8KLF3_9BACT</name>
<evidence type="ECO:0000256" key="1">
    <source>
        <dbReference type="SAM" id="MobiDB-lite"/>
    </source>
</evidence>
<dbReference type="EMBL" id="CP019070">
    <property type="protein sequence ID" value="APW65394.1"/>
    <property type="molecule type" value="Genomic_DNA"/>
</dbReference>
<reference evidence="2 3" key="1">
    <citation type="submission" date="2017-01" db="EMBL/GenBank/DDBJ databases">
        <title>Genome sequencing of Arcobacter sp. LPB0137.</title>
        <authorList>
            <person name="Lee G.-W."/>
            <person name="Yi H."/>
        </authorList>
    </citation>
    <scope>NUCLEOTIDE SEQUENCE [LARGE SCALE GENOMIC DNA]</scope>
    <source>
        <strain evidence="2 3">LPB0137</strain>
    </source>
</reference>
<proteinExistence type="predicted"/>
<dbReference type="STRING" id="1850254.LPB137_05805"/>
<feature type="compositionally biased region" description="Basic residues" evidence="1">
    <location>
        <begin position="55"/>
        <end position="73"/>
    </location>
</feature>
<keyword evidence="3" id="KW-1185">Reference proteome</keyword>
<feature type="region of interest" description="Disordered" evidence="1">
    <location>
        <begin position="1"/>
        <end position="22"/>
    </location>
</feature>
<gene>
    <name evidence="2" type="ORF">LPB137_05805</name>
</gene>
<dbReference type="Proteomes" id="UP000186074">
    <property type="component" value="Chromosome"/>
</dbReference>
<evidence type="ECO:0000313" key="3">
    <source>
        <dbReference type="Proteomes" id="UP000186074"/>
    </source>
</evidence>
<evidence type="ECO:0000313" key="2">
    <source>
        <dbReference type="EMBL" id="APW65394.1"/>
    </source>
</evidence>
<sequence length="73" mass="8024">MSRKNTSSVDTTKGDKIAMKSNQNKNPVLVDFNHKEIGKQVVNARKGANVDLAKAKAKKKAKMAKASKKKNKK</sequence>
<protein>
    <submittedName>
        <fullName evidence="2">Uncharacterized protein</fullName>
    </submittedName>
</protein>
<dbReference type="KEGG" id="alp:LPB137_05805"/>
<accession>A0A1P8KLF3</accession>
<dbReference type="OrthoDB" id="9943531at2"/>
<feature type="compositionally biased region" description="Polar residues" evidence="1">
    <location>
        <begin position="1"/>
        <end position="11"/>
    </location>
</feature>